<dbReference type="Pfam" id="PF13559">
    <property type="entry name" value="DUF4129"/>
    <property type="match status" value="1"/>
</dbReference>
<proteinExistence type="predicted"/>
<dbReference type="PANTHER" id="PTHR42736:SF1">
    <property type="entry name" value="PROTEIN-GLUTAMINE GAMMA-GLUTAMYLTRANSFERASE"/>
    <property type="match status" value="1"/>
</dbReference>
<evidence type="ECO:0000313" key="4">
    <source>
        <dbReference type="Proteomes" id="UP000593765"/>
    </source>
</evidence>
<dbReference type="InterPro" id="IPR025403">
    <property type="entry name" value="TgpA-like_C"/>
</dbReference>
<organism evidence="3 4">
    <name type="scientific">Humisphaera borealis</name>
    <dbReference type="NCBI Taxonomy" id="2807512"/>
    <lineage>
        <taxon>Bacteria</taxon>
        <taxon>Pseudomonadati</taxon>
        <taxon>Planctomycetota</taxon>
        <taxon>Phycisphaerae</taxon>
        <taxon>Tepidisphaerales</taxon>
        <taxon>Tepidisphaeraceae</taxon>
        <taxon>Humisphaera</taxon>
    </lineage>
</organism>
<dbReference type="InterPro" id="IPR021878">
    <property type="entry name" value="TgpA_N"/>
</dbReference>
<feature type="transmembrane region" description="Helical" evidence="1">
    <location>
        <begin position="30"/>
        <end position="49"/>
    </location>
</feature>
<keyword evidence="4" id="KW-1185">Reference proteome</keyword>
<gene>
    <name evidence="3" type="ORF">IPV69_07475</name>
</gene>
<keyword evidence="1" id="KW-1133">Transmembrane helix</keyword>
<evidence type="ECO:0000256" key="1">
    <source>
        <dbReference type="SAM" id="Phobius"/>
    </source>
</evidence>
<feature type="transmembrane region" description="Helical" evidence="1">
    <location>
        <begin position="740"/>
        <end position="761"/>
    </location>
</feature>
<dbReference type="AlphaFoldDB" id="A0A7M2X2A7"/>
<sequence>MRITQFKPALFLLLFLGITGFSIASRSPGIWLLGCCGVGLNGWLVLTGRFKPLPRLLANLITLASMFFVARQFFSPIGGPAASPVMTIGQFLVILQVVKLWEQRANRDYGQLLVLSLLLMVAASINTSSLLFGILLLLYLFLSLYCCLLFHLKVETDKAMAAYPLPEEKVSPAVLRQDQRFLARSMRRLSVVTATGSILTAVVVFLVFPRGSGQSFLAPSQSRAGQSMTGFVDELNFNQVARIQQNDRIMGYTSVTKNGRPMGPGDTIYFRGVTMDRYRGAAVEPLGGIGRRTLGRGGFARDARDYAPSNVSRYTAYAPREVTFLTASTPPAAAVTYEQKTSLSPTGTRAIFVVSGSGTPGERVSTARSFTPHRDVSTMPGTDLSLQTEDPLSSAIEYDVTSDDAANPRDFNQARFPTRFPADFSLLEPADIVHPTTSEIVPSLRATSRVYGPMYLRCFGFRDGDYIIEAGGVKLGDVASTQRVSVLLDAYMAGKPIVAVRSNRLITLPYVHPDIEAYARRVDVSGVDDAGRPLAAQREKLGGPSAVDEEIAANIARHLRNEFSYTLDISDSESRREADPILWFLSKDGRRGHCEYFAAAMSLLCQSVGVNARVALGFKCDEFNPYSNQFVIRQAHAHAWVEVLTPTGWVTFDPTSARDVDNQPHEYGLYQQIKHMLNWLEFSYANNVIAYDNDSREGLIQAIETEMTRPLYRGVNEGWLTRKLSDSTLYRAITDPDSALVRWVIIVVALIAAAMALRWAIRRWLLRRRAARIGLAALPHDEQLRLARQLGFYDDLLRILERRKIDRPAHLTPLEFSRSLLFLPHSAYRSIRRLTEVFYRVRYGQQDLSAGLQRRLQKVIQRLDQDLDATPG</sequence>
<dbReference type="SMART" id="SM00460">
    <property type="entry name" value="TGc"/>
    <property type="match status" value="1"/>
</dbReference>
<reference evidence="3 4" key="1">
    <citation type="submission" date="2020-10" db="EMBL/GenBank/DDBJ databases">
        <title>Wide distribution of Phycisphaera-like planctomycetes from WD2101 soil group in peatlands and genome analysis of the first cultivated representative.</title>
        <authorList>
            <person name="Dedysh S.N."/>
            <person name="Beletsky A.V."/>
            <person name="Ivanova A."/>
            <person name="Kulichevskaya I.S."/>
            <person name="Suzina N.E."/>
            <person name="Philippov D.A."/>
            <person name="Rakitin A.L."/>
            <person name="Mardanov A.V."/>
            <person name="Ravin N.V."/>
        </authorList>
    </citation>
    <scope>NUCLEOTIDE SEQUENCE [LARGE SCALE GENOMIC DNA]</scope>
    <source>
        <strain evidence="3 4">M1803</strain>
    </source>
</reference>
<dbReference type="EMBL" id="CP063458">
    <property type="protein sequence ID" value="QOV91191.1"/>
    <property type="molecule type" value="Genomic_DNA"/>
</dbReference>
<accession>A0A7M2X2A7</accession>
<dbReference type="Proteomes" id="UP000593765">
    <property type="component" value="Chromosome"/>
</dbReference>
<feature type="transmembrane region" description="Helical" evidence="1">
    <location>
        <begin position="80"/>
        <end position="97"/>
    </location>
</feature>
<dbReference type="KEGG" id="hbs:IPV69_07475"/>
<name>A0A7M2X2A7_9BACT</name>
<dbReference type="InterPro" id="IPR002931">
    <property type="entry name" value="Transglutaminase-like"/>
</dbReference>
<feature type="transmembrane region" description="Helical" evidence="1">
    <location>
        <begin position="109"/>
        <end position="125"/>
    </location>
</feature>
<feature type="transmembrane region" description="Helical" evidence="1">
    <location>
        <begin position="131"/>
        <end position="152"/>
    </location>
</feature>
<evidence type="ECO:0000313" key="3">
    <source>
        <dbReference type="EMBL" id="QOV91191.1"/>
    </source>
</evidence>
<protein>
    <submittedName>
        <fullName evidence="3">DUF3488 domain-containing protein</fullName>
    </submittedName>
</protein>
<feature type="transmembrane region" description="Helical" evidence="1">
    <location>
        <begin position="189"/>
        <end position="208"/>
    </location>
</feature>
<evidence type="ECO:0000259" key="2">
    <source>
        <dbReference type="SMART" id="SM00460"/>
    </source>
</evidence>
<dbReference type="PANTHER" id="PTHR42736">
    <property type="entry name" value="PROTEIN-GLUTAMINE GAMMA-GLUTAMYLTRANSFERASE"/>
    <property type="match status" value="1"/>
</dbReference>
<feature type="domain" description="Transglutaminase-like" evidence="2">
    <location>
        <begin position="586"/>
        <end position="656"/>
    </location>
</feature>
<keyword evidence="1" id="KW-0812">Transmembrane</keyword>
<keyword evidence="1" id="KW-0472">Membrane</keyword>
<dbReference type="InterPro" id="IPR052901">
    <property type="entry name" value="Bact_TGase-like"/>
</dbReference>
<dbReference type="RefSeq" id="WP_206294366.1">
    <property type="nucleotide sequence ID" value="NZ_CP063458.1"/>
</dbReference>
<dbReference type="Pfam" id="PF11992">
    <property type="entry name" value="TgpA_N"/>
    <property type="match status" value="1"/>
</dbReference>
<feature type="transmembrane region" description="Helical" evidence="1">
    <location>
        <begin position="56"/>
        <end position="74"/>
    </location>
</feature>
<dbReference type="InterPro" id="IPR038765">
    <property type="entry name" value="Papain-like_cys_pep_sf"/>
</dbReference>
<dbReference type="Pfam" id="PF01841">
    <property type="entry name" value="Transglut_core"/>
    <property type="match status" value="1"/>
</dbReference>
<dbReference type="Gene3D" id="3.10.620.30">
    <property type="match status" value="1"/>
</dbReference>
<dbReference type="SUPFAM" id="SSF54001">
    <property type="entry name" value="Cysteine proteinases"/>
    <property type="match status" value="1"/>
</dbReference>